<evidence type="ECO:0000313" key="8">
    <source>
        <dbReference type="Proteomes" id="UP001185069"/>
    </source>
</evidence>
<dbReference type="Gene3D" id="3.90.180.10">
    <property type="entry name" value="Medium-chain alcohol dehydrogenases, catalytic domain"/>
    <property type="match status" value="1"/>
</dbReference>
<dbReference type="InterPro" id="IPR020843">
    <property type="entry name" value="ER"/>
</dbReference>
<sequence>MDANLAVQIHAKGDLRLVELPMPEPGPDEALLQIAYGGICGSDLHYWRHGAAGQSILREPMLLGHEVVGTVLEAAADGSSPAAGTQVAIHPATPRADADGTPYPAGRPNLAPGGTYLGSAARFPHTQGAFARYVALPGRMLRRLPDGLPLRSAAIAEPASVAWHAVEQAGLRPDGGSVLGGAKVLVIGAGPIGSLVVAVARTLGARELIAVDLQAKPLQIARELGATGTLQAATEDQISAIHADVVFESSGHHSGLDLALRGATRGGKVVMVGLLPAGPQPVDISLAVSRELQLAGSFRFNGELDRVLGALADGSLRADPVVTQVFPVAQMLEAFELAGDPSRSGKVLLEF</sequence>
<dbReference type="InterPro" id="IPR036291">
    <property type="entry name" value="NAD(P)-bd_dom_sf"/>
</dbReference>
<comment type="similarity">
    <text evidence="2">Belongs to the zinc-containing alcohol dehydrogenase family.</text>
</comment>
<organism evidence="7 8">
    <name type="scientific">Arthrobacter russicus</name>
    <dbReference type="NCBI Taxonomy" id="172040"/>
    <lineage>
        <taxon>Bacteria</taxon>
        <taxon>Bacillati</taxon>
        <taxon>Actinomycetota</taxon>
        <taxon>Actinomycetes</taxon>
        <taxon>Micrococcales</taxon>
        <taxon>Micrococcaceae</taxon>
        <taxon>Arthrobacter</taxon>
    </lineage>
</organism>
<evidence type="ECO:0000256" key="1">
    <source>
        <dbReference type="ARBA" id="ARBA00001947"/>
    </source>
</evidence>
<evidence type="ECO:0000259" key="6">
    <source>
        <dbReference type="SMART" id="SM00829"/>
    </source>
</evidence>
<evidence type="ECO:0000256" key="3">
    <source>
        <dbReference type="ARBA" id="ARBA00022723"/>
    </source>
</evidence>
<dbReference type="PANTHER" id="PTHR43161:SF9">
    <property type="entry name" value="SORBITOL DEHYDROGENASE"/>
    <property type="match status" value="1"/>
</dbReference>
<dbReference type="Pfam" id="PF08240">
    <property type="entry name" value="ADH_N"/>
    <property type="match status" value="1"/>
</dbReference>
<keyword evidence="4" id="KW-0862">Zinc</keyword>
<gene>
    <name evidence="7" type="ORF">JOE69_002294</name>
</gene>
<keyword evidence="5" id="KW-0560">Oxidoreductase</keyword>
<dbReference type="CDD" id="cd08232">
    <property type="entry name" value="idonate-5-DH"/>
    <property type="match status" value="1"/>
</dbReference>
<dbReference type="SMART" id="SM00829">
    <property type="entry name" value="PKS_ER"/>
    <property type="match status" value="1"/>
</dbReference>
<dbReference type="EMBL" id="JAVDQF010000001">
    <property type="protein sequence ID" value="MDR6270056.1"/>
    <property type="molecule type" value="Genomic_DNA"/>
</dbReference>
<dbReference type="InterPro" id="IPR013154">
    <property type="entry name" value="ADH-like_N"/>
</dbReference>
<keyword evidence="3" id="KW-0479">Metal-binding</keyword>
<name>A0ABU1JC95_9MICC</name>
<feature type="domain" description="Enoyl reductase (ER)" evidence="6">
    <location>
        <begin position="13"/>
        <end position="349"/>
    </location>
</feature>
<evidence type="ECO:0000256" key="4">
    <source>
        <dbReference type="ARBA" id="ARBA00022833"/>
    </source>
</evidence>
<evidence type="ECO:0000256" key="2">
    <source>
        <dbReference type="ARBA" id="ARBA00008072"/>
    </source>
</evidence>
<proteinExistence type="inferred from homology"/>
<protein>
    <submittedName>
        <fullName evidence="7">2-desacetyl-2-hydroxyethyl bacteriochlorophyllide A dehydrogenase</fullName>
    </submittedName>
</protein>
<dbReference type="Gene3D" id="3.40.50.720">
    <property type="entry name" value="NAD(P)-binding Rossmann-like Domain"/>
    <property type="match status" value="1"/>
</dbReference>
<dbReference type="Proteomes" id="UP001185069">
    <property type="component" value="Unassembled WGS sequence"/>
</dbReference>
<dbReference type="RefSeq" id="WP_309798853.1">
    <property type="nucleotide sequence ID" value="NZ_BAAAHY010000005.1"/>
</dbReference>
<comment type="caution">
    <text evidence="7">The sequence shown here is derived from an EMBL/GenBank/DDBJ whole genome shotgun (WGS) entry which is preliminary data.</text>
</comment>
<evidence type="ECO:0000313" key="7">
    <source>
        <dbReference type="EMBL" id="MDR6270056.1"/>
    </source>
</evidence>
<evidence type="ECO:0000256" key="5">
    <source>
        <dbReference type="ARBA" id="ARBA00023002"/>
    </source>
</evidence>
<dbReference type="PANTHER" id="PTHR43161">
    <property type="entry name" value="SORBITOL DEHYDROGENASE"/>
    <property type="match status" value="1"/>
</dbReference>
<dbReference type="SUPFAM" id="SSF50129">
    <property type="entry name" value="GroES-like"/>
    <property type="match status" value="1"/>
</dbReference>
<keyword evidence="8" id="KW-1185">Reference proteome</keyword>
<accession>A0ABU1JC95</accession>
<comment type="cofactor">
    <cofactor evidence="1">
        <name>Zn(2+)</name>
        <dbReference type="ChEBI" id="CHEBI:29105"/>
    </cofactor>
</comment>
<dbReference type="InterPro" id="IPR013149">
    <property type="entry name" value="ADH-like_C"/>
</dbReference>
<dbReference type="SUPFAM" id="SSF51735">
    <property type="entry name" value="NAD(P)-binding Rossmann-fold domains"/>
    <property type="match status" value="1"/>
</dbReference>
<dbReference type="Pfam" id="PF00107">
    <property type="entry name" value="ADH_zinc_N"/>
    <property type="match status" value="1"/>
</dbReference>
<dbReference type="InterPro" id="IPR011032">
    <property type="entry name" value="GroES-like_sf"/>
</dbReference>
<reference evidence="7 8" key="1">
    <citation type="submission" date="2023-07" db="EMBL/GenBank/DDBJ databases">
        <title>Sequencing the genomes of 1000 actinobacteria strains.</title>
        <authorList>
            <person name="Klenk H.-P."/>
        </authorList>
    </citation>
    <scope>NUCLEOTIDE SEQUENCE [LARGE SCALE GENOMIC DNA]</scope>
    <source>
        <strain evidence="7 8">DSM 14555</strain>
    </source>
</reference>